<dbReference type="Gene3D" id="3.60.21.10">
    <property type="match status" value="1"/>
</dbReference>
<dbReference type="InterPro" id="IPR029052">
    <property type="entry name" value="Metallo-depent_PP-like"/>
</dbReference>
<reference evidence="2" key="1">
    <citation type="submission" date="2020-07" db="EMBL/GenBank/DDBJ databases">
        <title>Severe corrosion of carbon steel in oil field produced water can be linked to methanogenic archaea containing a special type of NiFe hydrogenase.</title>
        <authorList>
            <person name="Lahme S."/>
            <person name="Mand J."/>
            <person name="Longwell J."/>
            <person name="Smith R."/>
            <person name="Enning D."/>
        </authorList>
    </citation>
    <scope>NUCLEOTIDE SEQUENCE</scope>
    <source>
        <strain evidence="2">MIC098Bin6</strain>
    </source>
</reference>
<feature type="domain" description="Calcineurin-like phosphoesterase" evidence="1">
    <location>
        <begin position="3"/>
        <end position="121"/>
    </location>
</feature>
<evidence type="ECO:0000313" key="3">
    <source>
        <dbReference type="Proteomes" id="UP000706172"/>
    </source>
</evidence>
<evidence type="ECO:0000313" key="2">
    <source>
        <dbReference type="EMBL" id="MBG0779973.1"/>
    </source>
</evidence>
<feature type="non-terminal residue" evidence="2">
    <location>
        <position position="1"/>
    </location>
</feature>
<proteinExistence type="predicted"/>
<dbReference type="GO" id="GO:0016787">
    <property type="term" value="F:hydrolase activity"/>
    <property type="evidence" value="ECO:0007669"/>
    <property type="project" value="InterPro"/>
</dbReference>
<dbReference type="InterPro" id="IPR004843">
    <property type="entry name" value="Calcineurin-like_PHP"/>
</dbReference>
<organism evidence="2 3">
    <name type="scientific">Desulfotignum balticum</name>
    <dbReference type="NCBI Taxonomy" id="115781"/>
    <lineage>
        <taxon>Bacteria</taxon>
        <taxon>Pseudomonadati</taxon>
        <taxon>Thermodesulfobacteriota</taxon>
        <taxon>Desulfobacteria</taxon>
        <taxon>Desulfobacterales</taxon>
        <taxon>Desulfobacteraceae</taxon>
        <taxon>Desulfotignum</taxon>
    </lineage>
</organism>
<dbReference type="SUPFAM" id="SSF56300">
    <property type="entry name" value="Metallo-dependent phosphatases"/>
    <property type="match status" value="1"/>
</dbReference>
<sequence>DCPLFYVKGNHDIRYTPSNPVGCQNIHRRIMTVNQVNILGLEGSMWYNGGANQYTEAMMKKQIFSLWLTLWRKKPIHMIVTHAPPRHIHDKEDLCHRGFECFNTLIRKYRPDYFIHGHIHREFDTHSDRITHVNHTQIINTCGFALIEV</sequence>
<accession>A0A931G8Q5</accession>
<gene>
    <name evidence="2" type="ORF">H0S81_08615</name>
</gene>
<comment type="caution">
    <text evidence="2">The sequence shown here is derived from an EMBL/GenBank/DDBJ whole genome shotgun (WGS) entry which is preliminary data.</text>
</comment>
<dbReference type="Proteomes" id="UP000706172">
    <property type="component" value="Unassembled WGS sequence"/>
</dbReference>
<name>A0A931G8Q5_9BACT</name>
<dbReference type="Pfam" id="PF00149">
    <property type="entry name" value="Metallophos"/>
    <property type="match status" value="1"/>
</dbReference>
<dbReference type="EMBL" id="JACCQK010000521">
    <property type="protein sequence ID" value="MBG0779973.1"/>
    <property type="molecule type" value="Genomic_DNA"/>
</dbReference>
<dbReference type="AlphaFoldDB" id="A0A931G8Q5"/>
<protein>
    <submittedName>
        <fullName evidence="2">Metallophosphoesterase</fullName>
    </submittedName>
</protein>
<evidence type="ECO:0000259" key="1">
    <source>
        <dbReference type="Pfam" id="PF00149"/>
    </source>
</evidence>